<evidence type="ECO:0000313" key="1">
    <source>
        <dbReference type="EMBL" id="KAH7856273.1"/>
    </source>
</evidence>
<keyword evidence="2" id="KW-1185">Reference proteome</keyword>
<organism evidence="1 2">
    <name type="scientific">Vaccinium darrowii</name>
    <dbReference type="NCBI Taxonomy" id="229202"/>
    <lineage>
        <taxon>Eukaryota</taxon>
        <taxon>Viridiplantae</taxon>
        <taxon>Streptophyta</taxon>
        <taxon>Embryophyta</taxon>
        <taxon>Tracheophyta</taxon>
        <taxon>Spermatophyta</taxon>
        <taxon>Magnoliopsida</taxon>
        <taxon>eudicotyledons</taxon>
        <taxon>Gunneridae</taxon>
        <taxon>Pentapetalae</taxon>
        <taxon>asterids</taxon>
        <taxon>Ericales</taxon>
        <taxon>Ericaceae</taxon>
        <taxon>Vaccinioideae</taxon>
        <taxon>Vaccinieae</taxon>
        <taxon>Vaccinium</taxon>
    </lineage>
</organism>
<proteinExistence type="predicted"/>
<sequence>MDKPNETAETNTEPEAPPPWGTWEELLLSCAVHRHGTDSWDSVAIEIQKRSSTTSTLHLTPSHCKQKYVDLKQRYSPPNDAVNEDKADDAVPWLDELRKLRVAELRREVERSDLSIVSLQLKVKRLEEEREEEGLRGGEDKSDPEKTVDRGREDEQNREGGITPESVAGEPVSGGDNLSVNESNFSDPNKVGKDGDVKEPEPVRTGVGEPDTGEGGGSTKPVGENSCNGSSNSIEKEEDGQVREAGEEGPVRKTVKDEPGGGRGDSPELWESVAESKGGGEEVTAVKESSDVQSSASKSRKELGDDDKVRSGCVSGDEPEDVDQSLAVKPVSVESRSLVEFLEIVRSHKLGSVFQRRLERQETPEYKNMIRQHIDLETMQTRLKEGWYLSFNSSFYRDLLLLFNNAILFFGKESKESVAAIELRQLVFKEMARTNLKFNSSAEEQTLSPSLLLSSKPEPEPSSDSLLLKPKMIPGSMIVCRKRSSIAAKALGGSSSSGGADRKREQKAEEKPILDWKQPNKKSSGNNAEENNRVTKKRTTDRFASAGSRSSKKDGKNRSNPNPSKTTEPLSSELSEPKSEKSTHATSTVSGGAKKRSAANFLSRMKRSSTTTNDKGSALLDTLKSSGISSSMNTRGGGGEQKRSGGNGKGGDGKKEQAVTSRRGSGGGGRQVKEKEKEKEQGSPTKRNVGRPPRRAAAPPPSTPAAVSGKRSREGGGGGDKEAGGSRQPKKRSRR</sequence>
<reference evidence="1 2" key="1">
    <citation type="journal article" date="2021" name="Hortic Res">
        <title>High-quality reference genome and annotation aids understanding of berry development for evergreen blueberry (Vaccinium darrowii).</title>
        <authorList>
            <person name="Yu J."/>
            <person name="Hulse-Kemp A.M."/>
            <person name="Babiker E."/>
            <person name="Staton M."/>
        </authorList>
    </citation>
    <scope>NUCLEOTIDE SEQUENCE [LARGE SCALE GENOMIC DNA]</scope>
    <source>
        <strain evidence="2">cv. NJ 8807/NJ 8810</strain>
        <tissue evidence="1">Young leaf</tissue>
    </source>
</reference>
<comment type="caution">
    <text evidence="1">The sequence shown here is derived from an EMBL/GenBank/DDBJ whole genome shotgun (WGS) entry which is preliminary data.</text>
</comment>
<gene>
    <name evidence="1" type="ORF">Vadar_034769</name>
</gene>
<dbReference type="EMBL" id="CM037161">
    <property type="protein sequence ID" value="KAH7856273.1"/>
    <property type="molecule type" value="Genomic_DNA"/>
</dbReference>
<dbReference type="Proteomes" id="UP000828048">
    <property type="component" value="Chromosome 11"/>
</dbReference>
<protein>
    <submittedName>
        <fullName evidence="1">Uncharacterized protein</fullName>
    </submittedName>
</protein>
<name>A0ACB7YSR4_9ERIC</name>
<evidence type="ECO:0000313" key="2">
    <source>
        <dbReference type="Proteomes" id="UP000828048"/>
    </source>
</evidence>
<accession>A0ACB7YSR4</accession>